<name>A0ABW4U4M4_9HYPH</name>
<keyword evidence="4" id="KW-0233">DNA recombination</keyword>
<dbReference type="Gene3D" id="1.10.443.10">
    <property type="entry name" value="Intergrase catalytic core"/>
    <property type="match status" value="1"/>
</dbReference>
<dbReference type="PANTHER" id="PTHR30349">
    <property type="entry name" value="PHAGE INTEGRASE-RELATED"/>
    <property type="match status" value="1"/>
</dbReference>
<feature type="domain" description="Tyr recombinase" evidence="5">
    <location>
        <begin position="140"/>
        <end position="314"/>
    </location>
</feature>
<organism evidence="6 7">
    <name type="scientific">Mesorhizobium newzealandense</name>
    <dbReference type="NCBI Taxonomy" id="1300302"/>
    <lineage>
        <taxon>Bacteria</taxon>
        <taxon>Pseudomonadati</taxon>
        <taxon>Pseudomonadota</taxon>
        <taxon>Alphaproteobacteria</taxon>
        <taxon>Hyphomicrobiales</taxon>
        <taxon>Phyllobacteriaceae</taxon>
        <taxon>Mesorhizobium</taxon>
    </lineage>
</organism>
<dbReference type="InterPro" id="IPR050090">
    <property type="entry name" value="Tyrosine_recombinase_XerCD"/>
</dbReference>
<evidence type="ECO:0000259" key="5">
    <source>
        <dbReference type="PROSITE" id="PS51898"/>
    </source>
</evidence>
<dbReference type="EMBL" id="JBHUGZ010000005">
    <property type="protein sequence ID" value="MFD1982458.1"/>
    <property type="molecule type" value="Genomic_DNA"/>
</dbReference>
<dbReference type="RefSeq" id="WP_379095269.1">
    <property type="nucleotide sequence ID" value="NZ_JBHUGZ010000005.1"/>
</dbReference>
<keyword evidence="3" id="KW-0238">DNA-binding</keyword>
<reference evidence="7" key="1">
    <citation type="journal article" date="2019" name="Int. J. Syst. Evol. Microbiol.">
        <title>The Global Catalogue of Microorganisms (GCM) 10K type strain sequencing project: providing services to taxonomists for standard genome sequencing and annotation.</title>
        <authorList>
            <consortium name="The Broad Institute Genomics Platform"/>
            <consortium name="The Broad Institute Genome Sequencing Center for Infectious Disease"/>
            <person name="Wu L."/>
            <person name="Ma J."/>
        </authorList>
    </citation>
    <scope>NUCLEOTIDE SEQUENCE [LARGE SCALE GENOMIC DNA]</scope>
    <source>
        <strain evidence="7">CGMCC 1.16225</strain>
    </source>
</reference>
<dbReference type="PANTHER" id="PTHR30349:SF41">
    <property type="entry name" value="INTEGRASE_RECOMBINASE PROTEIN MJ0367-RELATED"/>
    <property type="match status" value="1"/>
</dbReference>
<dbReference type="CDD" id="cd00796">
    <property type="entry name" value="INT_Rci_Hp1_C"/>
    <property type="match status" value="1"/>
</dbReference>
<keyword evidence="7" id="KW-1185">Reference proteome</keyword>
<dbReference type="InterPro" id="IPR013762">
    <property type="entry name" value="Integrase-like_cat_sf"/>
</dbReference>
<evidence type="ECO:0000313" key="6">
    <source>
        <dbReference type="EMBL" id="MFD1982458.1"/>
    </source>
</evidence>
<proteinExistence type="inferred from homology"/>
<gene>
    <name evidence="6" type="ORF">ACFSOZ_07165</name>
</gene>
<evidence type="ECO:0000256" key="1">
    <source>
        <dbReference type="ARBA" id="ARBA00008857"/>
    </source>
</evidence>
<dbReference type="PROSITE" id="PS51898">
    <property type="entry name" value="TYR_RECOMBINASE"/>
    <property type="match status" value="1"/>
</dbReference>
<evidence type="ECO:0000256" key="4">
    <source>
        <dbReference type="ARBA" id="ARBA00023172"/>
    </source>
</evidence>
<accession>A0ABW4U4M4</accession>
<evidence type="ECO:0000313" key="7">
    <source>
        <dbReference type="Proteomes" id="UP001597405"/>
    </source>
</evidence>
<sequence length="329" mass="36768">MPLKLFKRGEIWHYRGTVAGRRIRGTTETADKARAQRITAEREGREWTRHLDGPGAALTFADAAIAYRQAGRPTRFLDRVEDHWKETPVRDITEKALKRAAIKLYPTAGPATRNRQVIVPTQAVINHCADEEWCPRLRVKRFKVETRIKEPATLAWCRAFAASASPHLGALCLFMFGTGARVGEAVALTWDDVDLAARTVRIRQTKVGAERIAHLPPALLAALSNIPSNRKLEDLVFKYVSRESVRQVWDAAIKRAAIRKLSPHSCRHGFATTMLHNKVDVKTVAQLGGWKDVATLVKTYAHAMSDLTVTDVLFGTILTQPEIDKAVNN</sequence>
<dbReference type="InterPro" id="IPR002104">
    <property type="entry name" value="Integrase_catalytic"/>
</dbReference>
<evidence type="ECO:0000256" key="2">
    <source>
        <dbReference type="ARBA" id="ARBA00022908"/>
    </source>
</evidence>
<dbReference type="InterPro" id="IPR011010">
    <property type="entry name" value="DNA_brk_join_enz"/>
</dbReference>
<dbReference type="SUPFAM" id="SSF56349">
    <property type="entry name" value="DNA breaking-rejoining enzymes"/>
    <property type="match status" value="1"/>
</dbReference>
<protein>
    <submittedName>
        <fullName evidence="6">Tyrosine-type recombinase/integrase</fullName>
    </submittedName>
</protein>
<comment type="caution">
    <text evidence="6">The sequence shown here is derived from an EMBL/GenBank/DDBJ whole genome shotgun (WGS) entry which is preliminary data.</text>
</comment>
<comment type="similarity">
    <text evidence="1">Belongs to the 'phage' integrase family.</text>
</comment>
<dbReference type="Proteomes" id="UP001597405">
    <property type="component" value="Unassembled WGS sequence"/>
</dbReference>
<keyword evidence="2" id="KW-0229">DNA integration</keyword>
<evidence type="ECO:0000256" key="3">
    <source>
        <dbReference type="ARBA" id="ARBA00023125"/>
    </source>
</evidence>
<dbReference type="Pfam" id="PF00589">
    <property type="entry name" value="Phage_integrase"/>
    <property type="match status" value="1"/>
</dbReference>